<protein>
    <submittedName>
        <fullName evidence="1">Uncharacterized protein</fullName>
    </submittedName>
</protein>
<dbReference type="InterPro" id="IPR014710">
    <property type="entry name" value="RmlC-like_jellyroll"/>
</dbReference>
<proteinExistence type="predicted"/>
<organism evidence="1 2">
    <name type="scientific">Kitasatospora cinereorecta</name>
    <dbReference type="NCBI Taxonomy" id="285560"/>
    <lineage>
        <taxon>Bacteria</taxon>
        <taxon>Bacillati</taxon>
        <taxon>Actinomycetota</taxon>
        <taxon>Actinomycetes</taxon>
        <taxon>Kitasatosporales</taxon>
        <taxon>Streptomycetaceae</taxon>
        <taxon>Kitasatospora</taxon>
    </lineage>
</organism>
<dbReference type="SUPFAM" id="SSF51182">
    <property type="entry name" value="RmlC-like cupins"/>
    <property type="match status" value="1"/>
</dbReference>
<evidence type="ECO:0000313" key="2">
    <source>
        <dbReference type="Proteomes" id="UP001596066"/>
    </source>
</evidence>
<dbReference type="Gene3D" id="2.60.120.10">
    <property type="entry name" value="Jelly Rolls"/>
    <property type="match status" value="1"/>
</dbReference>
<dbReference type="Proteomes" id="UP001596066">
    <property type="component" value="Unassembled WGS sequence"/>
</dbReference>
<dbReference type="RefSeq" id="WP_346148840.1">
    <property type="nucleotide sequence ID" value="NZ_BAAAUA010000057.1"/>
</dbReference>
<gene>
    <name evidence="1" type="ORF">ACFPZF_35350</name>
</gene>
<dbReference type="EMBL" id="JBHSOC010000106">
    <property type="protein sequence ID" value="MFC5646604.1"/>
    <property type="molecule type" value="Genomic_DNA"/>
</dbReference>
<keyword evidence="2" id="KW-1185">Reference proteome</keyword>
<comment type="caution">
    <text evidence="1">The sequence shown here is derived from an EMBL/GenBank/DDBJ whole genome shotgun (WGS) entry which is preliminary data.</text>
</comment>
<reference evidence="2" key="1">
    <citation type="journal article" date="2019" name="Int. J. Syst. Evol. Microbiol.">
        <title>The Global Catalogue of Microorganisms (GCM) 10K type strain sequencing project: providing services to taxonomists for standard genome sequencing and annotation.</title>
        <authorList>
            <consortium name="The Broad Institute Genomics Platform"/>
            <consortium name="The Broad Institute Genome Sequencing Center for Infectious Disease"/>
            <person name="Wu L."/>
            <person name="Ma J."/>
        </authorList>
    </citation>
    <scope>NUCLEOTIDE SEQUENCE [LARGE SCALE GENOMIC DNA]</scope>
    <source>
        <strain evidence="2">CGMCC 4.1622</strain>
    </source>
</reference>
<evidence type="ECO:0000313" key="1">
    <source>
        <dbReference type="EMBL" id="MFC5646604.1"/>
    </source>
</evidence>
<name>A0ABW0VNX2_9ACTN</name>
<sequence length="224" mass="24876">MNRRPNPVPRLSGLDWDNLPAVAEAAAATFDALTRDNWGLVAELLDRLPGTPELVAMCEQFDFLDKLLLHQDDDFRVRLHRFRTGYYDRPHDHRWSFASMLLTGSYVHVQYGTNEGFETIDPADLVPRQIRTERAGDQYVLHHTAVHSVTAAPGTISLVLRGPAAKDSFRIIDAPSGDSFTARGSQFETPDQRVAKRMQPSAITTTIADILAARPAISTEGAPK</sequence>
<accession>A0ABW0VNX2</accession>
<dbReference type="InterPro" id="IPR011051">
    <property type="entry name" value="RmlC_Cupin_sf"/>
</dbReference>